<dbReference type="Proteomes" id="UP000826725">
    <property type="component" value="Chromosome"/>
</dbReference>
<name>A0A8D5FME0_9BACT</name>
<accession>A0A8D5FME0</accession>
<reference evidence="2" key="1">
    <citation type="submission" date="2020-09" db="EMBL/GenBank/DDBJ databases">
        <title>Desulfogranum mesoprofundum gen. nov., sp. nov., a novel mesophilic, sulfate-reducing chemolithoautotroph isolated from a deep-sea hydrothermal vent chimney in the Suiyo Seamount.</title>
        <authorList>
            <person name="Hashimoto Y."/>
            <person name="Nakagawa S."/>
        </authorList>
    </citation>
    <scope>NUCLEOTIDE SEQUENCE</scope>
    <source>
        <strain evidence="2">KT2</strain>
    </source>
</reference>
<keyword evidence="3" id="KW-1185">Reference proteome</keyword>
<evidence type="ECO:0000256" key="1">
    <source>
        <dbReference type="SAM" id="MobiDB-lite"/>
    </source>
</evidence>
<feature type="region of interest" description="Disordered" evidence="1">
    <location>
        <begin position="352"/>
        <end position="373"/>
    </location>
</feature>
<sequence>MKDVRHSLHFTLKKSTNLFRQAFGSEIQLDSFLETPQHDTIQTTLDLADDLLRRRCFRCHPYSAGDNYPATRRGTGCAACHLQRENDSFSHIFSSPSDKNCLSCHYGNRVGADYYGRFEHDFNNEYRTPYKTDDPQPRPYGLEFHQLQPDIHQKRGLLCIDCHSGSSLMAVGDQQKITTCADCHWKTLLDKTLPPRITKKDNGYFLFSDRGKIHNLPLLHNQAHFQKHDRTKLKAISCQVCHAQWSFNDFGKHFLRSDTDEFEPWIYLTNQGSSEIEKILTNNTDFDRDELPPAMTDKITGRQQTGLWYRGYTMRRWRPILLGRGKNGTLTTVRPVLDYFLSWIDEEEEVRVDSQKANSKHNGRRPYTPHTTGAAGLFYKNRISTFLKNETSQQ</sequence>
<evidence type="ECO:0000313" key="2">
    <source>
        <dbReference type="EMBL" id="BCL60330.1"/>
    </source>
</evidence>
<protein>
    <submittedName>
        <fullName evidence="2">Uncharacterized protein</fullName>
    </submittedName>
</protein>
<gene>
    <name evidence="2" type="ORF">DGMP_10230</name>
</gene>
<dbReference type="EMBL" id="AP024086">
    <property type="protein sequence ID" value="BCL60330.1"/>
    <property type="molecule type" value="Genomic_DNA"/>
</dbReference>
<organism evidence="2 3">
    <name type="scientific">Desulfomarina profundi</name>
    <dbReference type="NCBI Taxonomy" id="2772557"/>
    <lineage>
        <taxon>Bacteria</taxon>
        <taxon>Pseudomonadati</taxon>
        <taxon>Thermodesulfobacteriota</taxon>
        <taxon>Desulfobulbia</taxon>
        <taxon>Desulfobulbales</taxon>
        <taxon>Desulfobulbaceae</taxon>
        <taxon>Desulfomarina</taxon>
    </lineage>
</organism>
<evidence type="ECO:0000313" key="3">
    <source>
        <dbReference type="Proteomes" id="UP000826725"/>
    </source>
</evidence>
<dbReference type="AlphaFoldDB" id="A0A8D5FME0"/>
<proteinExistence type="predicted"/>
<dbReference type="KEGG" id="dbk:DGMP_10230"/>